<accession>A0A1I8AGD8</accession>
<dbReference type="Proteomes" id="UP000095287">
    <property type="component" value="Unplaced"/>
</dbReference>
<organism evidence="2 3">
    <name type="scientific">Steinernema glaseri</name>
    <dbReference type="NCBI Taxonomy" id="37863"/>
    <lineage>
        <taxon>Eukaryota</taxon>
        <taxon>Metazoa</taxon>
        <taxon>Ecdysozoa</taxon>
        <taxon>Nematoda</taxon>
        <taxon>Chromadorea</taxon>
        <taxon>Rhabditida</taxon>
        <taxon>Tylenchina</taxon>
        <taxon>Panagrolaimomorpha</taxon>
        <taxon>Strongyloidoidea</taxon>
        <taxon>Steinernematidae</taxon>
        <taxon>Steinernema</taxon>
    </lineage>
</organism>
<protein>
    <submittedName>
        <fullName evidence="3">Group XIIA secretory phospholipase A2</fullName>
    </submittedName>
</protein>
<evidence type="ECO:0000313" key="2">
    <source>
        <dbReference type="Proteomes" id="UP000095287"/>
    </source>
</evidence>
<dbReference type="PANTHER" id="PTHR34228">
    <property type="entry name" value="PROTEIN CBG09474-RELATED"/>
    <property type="match status" value="1"/>
</dbReference>
<feature type="chain" id="PRO_5009314664" evidence="1">
    <location>
        <begin position="17"/>
        <end position="162"/>
    </location>
</feature>
<feature type="signal peptide" evidence="1">
    <location>
        <begin position="1"/>
        <end position="16"/>
    </location>
</feature>
<sequence>MLAGYFLLVSVALATAAIKDPDLYLEKNKLIRHPRYPVESFMNFNIAERISEAYKTVKQSFKYKDFECGTTPLIDLLMHASVTRICNSVKYDAVIACCHAHRNCYEQHGGRKSCDDDYCHCLEKAQEKREKNESHCGKVLRGMCAVSVAFGEAFYDKNSISA</sequence>
<proteinExistence type="predicted"/>
<name>A0A1I8AGD8_9BILA</name>
<dbReference type="WBParaSite" id="L893_g5666.t1">
    <property type="protein sequence ID" value="L893_g5666.t1"/>
    <property type="gene ID" value="L893_g5666"/>
</dbReference>
<keyword evidence="2" id="KW-1185">Reference proteome</keyword>
<reference evidence="3" key="1">
    <citation type="submission" date="2016-11" db="UniProtKB">
        <authorList>
            <consortium name="WormBaseParasite"/>
        </authorList>
    </citation>
    <scope>IDENTIFICATION</scope>
</reference>
<evidence type="ECO:0000313" key="3">
    <source>
        <dbReference type="WBParaSite" id="L893_g5666.t1"/>
    </source>
</evidence>
<dbReference type="AlphaFoldDB" id="A0A1I8AGD8"/>
<evidence type="ECO:0000256" key="1">
    <source>
        <dbReference type="SAM" id="SignalP"/>
    </source>
</evidence>
<dbReference type="InterPro" id="IPR053322">
    <property type="entry name" value="PLA2-like"/>
</dbReference>
<keyword evidence="1" id="KW-0732">Signal</keyword>